<dbReference type="EMBL" id="JADKGY010000033">
    <property type="protein sequence ID" value="MBK9985197.1"/>
    <property type="molecule type" value="Genomic_DNA"/>
</dbReference>
<dbReference type="InterPro" id="IPR050491">
    <property type="entry name" value="AmpC-like"/>
</dbReference>
<keyword evidence="7" id="KW-0378">Hydrolase</keyword>
<keyword evidence="3 5" id="KW-0802">TPR repeat</keyword>
<dbReference type="SUPFAM" id="SSF48452">
    <property type="entry name" value="TPR-like"/>
    <property type="match status" value="1"/>
</dbReference>
<reference evidence="7 8" key="1">
    <citation type="submission" date="2020-10" db="EMBL/GenBank/DDBJ databases">
        <title>Connecting structure to function with the recovery of over 1000 high-quality activated sludge metagenome-assembled genomes encoding full-length rRNA genes using long-read sequencing.</title>
        <authorList>
            <person name="Singleton C.M."/>
            <person name="Petriglieri F."/>
            <person name="Kristensen J.M."/>
            <person name="Kirkegaard R.H."/>
            <person name="Michaelsen T.Y."/>
            <person name="Andersen M.H."/>
            <person name="Karst S.M."/>
            <person name="Dueholm M.S."/>
            <person name="Nielsen P.H."/>
            <person name="Albertsen M."/>
        </authorList>
    </citation>
    <scope>NUCLEOTIDE SEQUENCE [LARGE SCALE GENOMIC DNA]</scope>
    <source>
        <strain evidence="7">Ribe_18-Q3-R11-54_MAXAC.273</strain>
    </source>
</reference>
<evidence type="ECO:0000256" key="1">
    <source>
        <dbReference type="ARBA" id="ARBA00004370"/>
    </source>
</evidence>
<name>A0A9D7XW06_9BACT</name>
<dbReference type="Gene3D" id="1.25.40.10">
    <property type="entry name" value="Tetratricopeptide repeat domain"/>
    <property type="match status" value="1"/>
</dbReference>
<dbReference type="PROSITE" id="PS50005">
    <property type="entry name" value="TPR"/>
    <property type="match status" value="1"/>
</dbReference>
<organism evidence="7 8">
    <name type="scientific">Candidatus Opimibacter skivensis</name>
    <dbReference type="NCBI Taxonomy" id="2982028"/>
    <lineage>
        <taxon>Bacteria</taxon>
        <taxon>Pseudomonadati</taxon>
        <taxon>Bacteroidota</taxon>
        <taxon>Saprospiria</taxon>
        <taxon>Saprospirales</taxon>
        <taxon>Saprospiraceae</taxon>
        <taxon>Candidatus Opimibacter</taxon>
    </lineage>
</organism>
<dbReference type="Pfam" id="PF00144">
    <property type="entry name" value="Beta-lactamase"/>
    <property type="match status" value="1"/>
</dbReference>
<dbReference type="Pfam" id="PF07719">
    <property type="entry name" value="TPR_2"/>
    <property type="match status" value="1"/>
</dbReference>
<dbReference type="AlphaFoldDB" id="A0A9D7XW06"/>
<evidence type="ECO:0000256" key="5">
    <source>
        <dbReference type="PROSITE-ProRule" id="PRU00339"/>
    </source>
</evidence>
<dbReference type="SMART" id="SM00028">
    <property type="entry name" value="TPR"/>
    <property type="match status" value="2"/>
</dbReference>
<keyword evidence="2" id="KW-0677">Repeat</keyword>
<dbReference type="PANTHER" id="PTHR46825:SF11">
    <property type="entry name" value="PENICILLIN-BINDING PROTEIN 4"/>
    <property type="match status" value="1"/>
</dbReference>
<dbReference type="Gene3D" id="3.40.710.10">
    <property type="entry name" value="DD-peptidase/beta-lactamase superfamily"/>
    <property type="match status" value="1"/>
</dbReference>
<evidence type="ECO:0000259" key="6">
    <source>
        <dbReference type="Pfam" id="PF00144"/>
    </source>
</evidence>
<dbReference type="PANTHER" id="PTHR46825">
    <property type="entry name" value="D-ALANYL-D-ALANINE-CARBOXYPEPTIDASE/ENDOPEPTIDASE AMPH"/>
    <property type="match status" value="1"/>
</dbReference>
<evidence type="ECO:0000313" key="7">
    <source>
        <dbReference type="EMBL" id="MBK9985197.1"/>
    </source>
</evidence>
<dbReference type="SUPFAM" id="SSF56601">
    <property type="entry name" value="beta-lactamase/transpeptidase-like"/>
    <property type="match status" value="1"/>
</dbReference>
<feature type="repeat" description="TPR" evidence="5">
    <location>
        <begin position="432"/>
        <end position="465"/>
    </location>
</feature>
<protein>
    <submittedName>
        <fullName evidence="7">Serine hydrolase</fullName>
    </submittedName>
</protein>
<evidence type="ECO:0000256" key="2">
    <source>
        <dbReference type="ARBA" id="ARBA00022737"/>
    </source>
</evidence>
<evidence type="ECO:0000256" key="4">
    <source>
        <dbReference type="ARBA" id="ARBA00023136"/>
    </source>
</evidence>
<dbReference type="InterPro" id="IPR013105">
    <property type="entry name" value="TPR_2"/>
</dbReference>
<dbReference type="InterPro" id="IPR011990">
    <property type="entry name" value="TPR-like_helical_dom_sf"/>
</dbReference>
<accession>A0A9D7XW06</accession>
<proteinExistence type="predicted"/>
<dbReference type="InterPro" id="IPR012338">
    <property type="entry name" value="Beta-lactam/transpept-like"/>
</dbReference>
<sequence>MKKHTLFIFLFFMFAQKSEAQDKRAKLEEIMQSYYDFNMFDGSVLVAENGKIIYKAAFGMANHEWNIPNTTDTKFMLGSVSKPITAILMLIQVQKGLVDLDKHIIDYIPEYSYKNGSRITIRQLLSHTSGMPNYDIIKDFFPNISRQYFSREEYVKLYMDSSLVFEPGTNYYYSSWGYFTLGYIMERVTGKSYAQLMKEDIFDKLGMNDSGSYAHTQVVEHRASGYDYSLGGYTSADFRDQSNTMGTGDLYSTVEDLFKLHLAITNYTLINKELTDGMFTPGIRPWRYGLGWFNQNFRYTPTDSVFSNYHLGTTEGFLSFLIRIPSTNSLIVFLCNSAPTHFFGIATNLMKVLYDKPVTLKQPVHKILETLLATSEGSAAVEQYNKMKMDTAHYYIDWLAMDQLGNELYNLKRYEDARIIFENNAGEFPQRDLALFDLAKTYEKLGRKAEAIVYYDKVLLLNPGYEEAKNRLKNLESRKD</sequence>
<dbReference type="InterPro" id="IPR001466">
    <property type="entry name" value="Beta-lactam-related"/>
</dbReference>
<comment type="caution">
    <text evidence="7">The sequence shown here is derived from an EMBL/GenBank/DDBJ whole genome shotgun (WGS) entry which is preliminary data.</text>
</comment>
<dbReference type="GO" id="GO:0016787">
    <property type="term" value="F:hydrolase activity"/>
    <property type="evidence" value="ECO:0007669"/>
    <property type="project" value="UniProtKB-KW"/>
</dbReference>
<dbReference type="InterPro" id="IPR019734">
    <property type="entry name" value="TPR_rpt"/>
</dbReference>
<evidence type="ECO:0000313" key="8">
    <source>
        <dbReference type="Proteomes" id="UP000808337"/>
    </source>
</evidence>
<keyword evidence="4" id="KW-0472">Membrane</keyword>
<dbReference type="GO" id="GO:0016020">
    <property type="term" value="C:membrane"/>
    <property type="evidence" value="ECO:0007669"/>
    <property type="project" value="UniProtKB-SubCell"/>
</dbReference>
<feature type="domain" description="Beta-lactamase-related" evidence="6">
    <location>
        <begin position="42"/>
        <end position="344"/>
    </location>
</feature>
<gene>
    <name evidence="7" type="ORF">IPP15_23050</name>
</gene>
<dbReference type="Proteomes" id="UP000808337">
    <property type="component" value="Unassembled WGS sequence"/>
</dbReference>
<comment type="subcellular location">
    <subcellularLocation>
        <location evidence="1">Membrane</location>
    </subcellularLocation>
</comment>
<evidence type="ECO:0000256" key="3">
    <source>
        <dbReference type="ARBA" id="ARBA00022803"/>
    </source>
</evidence>